<feature type="compositionally biased region" description="Basic and acidic residues" evidence="1">
    <location>
        <begin position="73"/>
        <end position="87"/>
    </location>
</feature>
<sequence>MLMPSTAAFRAANTGVAEIQNGSAHPERNPLGSAHLERNPPGSPSKRFATNTPSPTPCGLSTPFKAICAGEPTKYEPDPNPKNENQR</sequence>
<accession>A0AAW1VT95</accession>
<reference evidence="2 3" key="1">
    <citation type="journal article" date="2023" name="G3 (Bethesda)">
        <title>A chromosome-length genome assembly and annotation of blackberry (Rubus argutus, cv. 'Hillquist').</title>
        <authorList>
            <person name="Bruna T."/>
            <person name="Aryal R."/>
            <person name="Dudchenko O."/>
            <person name="Sargent D.J."/>
            <person name="Mead D."/>
            <person name="Buti M."/>
            <person name="Cavallini A."/>
            <person name="Hytonen T."/>
            <person name="Andres J."/>
            <person name="Pham M."/>
            <person name="Weisz D."/>
            <person name="Mascagni F."/>
            <person name="Usai G."/>
            <person name="Natali L."/>
            <person name="Bassil N."/>
            <person name="Fernandez G.E."/>
            <person name="Lomsadze A."/>
            <person name="Armour M."/>
            <person name="Olukolu B."/>
            <person name="Poorten T."/>
            <person name="Britton C."/>
            <person name="Davik J."/>
            <person name="Ashrafi H."/>
            <person name="Aiden E.L."/>
            <person name="Borodovsky M."/>
            <person name="Worthington M."/>
        </authorList>
    </citation>
    <scope>NUCLEOTIDE SEQUENCE [LARGE SCALE GENOMIC DNA]</scope>
    <source>
        <strain evidence="2">PI 553951</strain>
    </source>
</reference>
<dbReference type="Proteomes" id="UP001457282">
    <property type="component" value="Unassembled WGS sequence"/>
</dbReference>
<gene>
    <name evidence="2" type="ORF">M0R45_034254</name>
</gene>
<proteinExistence type="predicted"/>
<comment type="caution">
    <text evidence="2">The sequence shown here is derived from an EMBL/GenBank/DDBJ whole genome shotgun (WGS) entry which is preliminary data.</text>
</comment>
<evidence type="ECO:0000313" key="3">
    <source>
        <dbReference type="Proteomes" id="UP001457282"/>
    </source>
</evidence>
<protein>
    <submittedName>
        <fullName evidence="2">Uncharacterized protein</fullName>
    </submittedName>
</protein>
<evidence type="ECO:0000256" key="1">
    <source>
        <dbReference type="SAM" id="MobiDB-lite"/>
    </source>
</evidence>
<organism evidence="2 3">
    <name type="scientific">Rubus argutus</name>
    <name type="common">Southern blackberry</name>
    <dbReference type="NCBI Taxonomy" id="59490"/>
    <lineage>
        <taxon>Eukaryota</taxon>
        <taxon>Viridiplantae</taxon>
        <taxon>Streptophyta</taxon>
        <taxon>Embryophyta</taxon>
        <taxon>Tracheophyta</taxon>
        <taxon>Spermatophyta</taxon>
        <taxon>Magnoliopsida</taxon>
        <taxon>eudicotyledons</taxon>
        <taxon>Gunneridae</taxon>
        <taxon>Pentapetalae</taxon>
        <taxon>rosids</taxon>
        <taxon>fabids</taxon>
        <taxon>Rosales</taxon>
        <taxon>Rosaceae</taxon>
        <taxon>Rosoideae</taxon>
        <taxon>Rosoideae incertae sedis</taxon>
        <taxon>Rubus</taxon>
    </lineage>
</organism>
<feature type="region of interest" description="Disordered" evidence="1">
    <location>
        <begin position="1"/>
        <end position="87"/>
    </location>
</feature>
<dbReference type="EMBL" id="JBEDUW010000007">
    <property type="protein sequence ID" value="KAK9910286.1"/>
    <property type="molecule type" value="Genomic_DNA"/>
</dbReference>
<keyword evidence="3" id="KW-1185">Reference proteome</keyword>
<name>A0AAW1VT95_RUBAR</name>
<dbReference type="AlphaFoldDB" id="A0AAW1VT95"/>
<evidence type="ECO:0000313" key="2">
    <source>
        <dbReference type="EMBL" id="KAK9910286.1"/>
    </source>
</evidence>